<keyword evidence="3" id="KW-1185">Reference proteome</keyword>
<dbReference type="PANTHER" id="PTHR31903:SF6">
    <property type="entry name" value="F12F1.11-RELATED"/>
    <property type="match status" value="1"/>
</dbReference>
<sequence length="199" mass="22365">MKKLYRKGTVHPSPAPPISDSLALLPATLLTLSAALSPEDREVLAYLISCSSGNLSGDRKTTTTEKSCDHSPSFSCDCFRCYMSFWIKWDSSPNRQLIHEIIDQFEDDLAQNKKEKSKKERKKKRGAKGSRELKISEKSLNKDELIKDADSELISESDSMEQSSSAGGEEGSEGVEKGTVRRFMSFVGERFWSVWTQRT</sequence>
<dbReference type="Proteomes" id="UP000836841">
    <property type="component" value="Unassembled WGS sequence"/>
</dbReference>
<dbReference type="PANTHER" id="PTHR31903">
    <property type="entry name" value="F12F1.11-RELATED"/>
    <property type="match status" value="1"/>
</dbReference>
<gene>
    <name evidence="2" type="ORF">TAV2_LOCUS26111</name>
</gene>
<reference evidence="2 3" key="1">
    <citation type="submission" date="2022-03" db="EMBL/GenBank/DDBJ databases">
        <authorList>
            <person name="Nunn A."/>
            <person name="Chopra R."/>
            <person name="Nunn A."/>
            <person name="Contreras Garrido A."/>
        </authorList>
    </citation>
    <scope>NUCLEOTIDE SEQUENCE [LARGE SCALE GENOMIC DNA]</scope>
</reference>
<comment type="caution">
    <text evidence="2">The sequence shown here is derived from an EMBL/GenBank/DDBJ whole genome shotgun (WGS) entry which is preliminary data.</text>
</comment>
<accession>A0AAU9T877</accession>
<evidence type="ECO:0000313" key="2">
    <source>
        <dbReference type="EMBL" id="CAH2080410.1"/>
    </source>
</evidence>
<protein>
    <submittedName>
        <fullName evidence="2">Uncharacterized protein</fullName>
    </submittedName>
</protein>
<evidence type="ECO:0000313" key="3">
    <source>
        <dbReference type="Proteomes" id="UP000836841"/>
    </source>
</evidence>
<feature type="compositionally biased region" description="Basic and acidic residues" evidence="1">
    <location>
        <begin position="129"/>
        <end position="150"/>
    </location>
</feature>
<evidence type="ECO:0000256" key="1">
    <source>
        <dbReference type="SAM" id="MobiDB-lite"/>
    </source>
</evidence>
<organism evidence="2 3">
    <name type="scientific">Thlaspi arvense</name>
    <name type="common">Field penny-cress</name>
    <dbReference type="NCBI Taxonomy" id="13288"/>
    <lineage>
        <taxon>Eukaryota</taxon>
        <taxon>Viridiplantae</taxon>
        <taxon>Streptophyta</taxon>
        <taxon>Embryophyta</taxon>
        <taxon>Tracheophyta</taxon>
        <taxon>Spermatophyta</taxon>
        <taxon>Magnoliopsida</taxon>
        <taxon>eudicotyledons</taxon>
        <taxon>Gunneridae</taxon>
        <taxon>Pentapetalae</taxon>
        <taxon>rosids</taxon>
        <taxon>malvids</taxon>
        <taxon>Brassicales</taxon>
        <taxon>Brassicaceae</taxon>
        <taxon>Thlaspideae</taxon>
        <taxon>Thlaspi</taxon>
    </lineage>
</organism>
<feature type="region of interest" description="Disordered" evidence="1">
    <location>
        <begin position="112"/>
        <end position="178"/>
    </location>
</feature>
<dbReference type="EMBL" id="CAJVSB020000890">
    <property type="protein sequence ID" value="CAH2080410.1"/>
    <property type="molecule type" value="Genomic_DNA"/>
</dbReference>
<name>A0AAU9T877_THLAR</name>
<feature type="compositionally biased region" description="Basic residues" evidence="1">
    <location>
        <begin position="119"/>
        <end position="128"/>
    </location>
</feature>
<proteinExistence type="predicted"/>
<dbReference type="AlphaFoldDB" id="A0AAU9T877"/>